<evidence type="ECO:0000313" key="1">
    <source>
        <dbReference type="EMBL" id="MPM98635.1"/>
    </source>
</evidence>
<reference evidence="1" key="1">
    <citation type="submission" date="2019-08" db="EMBL/GenBank/DDBJ databases">
        <authorList>
            <person name="Kucharzyk K."/>
            <person name="Murdoch R.W."/>
            <person name="Higgins S."/>
            <person name="Loffler F."/>
        </authorList>
    </citation>
    <scope>NUCLEOTIDE SEQUENCE</scope>
</reference>
<gene>
    <name evidence="1" type="ORF">SDC9_145823</name>
</gene>
<protein>
    <submittedName>
        <fullName evidence="1">Uncharacterized protein</fullName>
    </submittedName>
</protein>
<dbReference type="AlphaFoldDB" id="A0A645EAY6"/>
<name>A0A645EAY6_9ZZZZ</name>
<organism evidence="1">
    <name type="scientific">bioreactor metagenome</name>
    <dbReference type="NCBI Taxonomy" id="1076179"/>
    <lineage>
        <taxon>unclassified sequences</taxon>
        <taxon>metagenomes</taxon>
        <taxon>ecological metagenomes</taxon>
    </lineage>
</organism>
<comment type="caution">
    <text evidence="1">The sequence shown here is derived from an EMBL/GenBank/DDBJ whole genome shotgun (WGS) entry which is preliminary data.</text>
</comment>
<dbReference type="EMBL" id="VSSQ01044780">
    <property type="protein sequence ID" value="MPM98635.1"/>
    <property type="molecule type" value="Genomic_DNA"/>
</dbReference>
<sequence>MLLDRYDPASHQVFSQKHGKSLRKRWACPDIFSHMEALSCLNNQVVPALVKNVKVDAYLLARRLIDLPDLRINNGFGTR</sequence>
<accession>A0A645EAY6</accession>
<proteinExistence type="predicted"/>